<evidence type="ECO:0000259" key="1">
    <source>
        <dbReference type="Pfam" id="PF03936"/>
    </source>
</evidence>
<name>A0A8K0HS69_9ROSA</name>
<protein>
    <recommendedName>
        <fullName evidence="1">Terpene synthase metal-binding domain-containing protein</fullName>
    </recommendedName>
</protein>
<dbReference type="Gene3D" id="1.10.600.10">
    <property type="entry name" value="Farnesyl Diphosphate Synthase"/>
    <property type="match status" value="1"/>
</dbReference>
<dbReference type="InterPro" id="IPR005630">
    <property type="entry name" value="Terpene_synthase_metal-bd"/>
</dbReference>
<dbReference type="GO" id="GO:0000287">
    <property type="term" value="F:magnesium ion binding"/>
    <property type="evidence" value="ECO:0007669"/>
    <property type="project" value="InterPro"/>
</dbReference>
<sequence length="101" mass="11039">MELSLGSCGYSPLTTTSFLGMGDIATKEVFHWVSNGPRIVKASTICRLMDGVVDHKEHNKGHGDSASSGMLHEQTWCLRKRLVMNYVASCGCVEGYKRGVC</sequence>
<comment type="caution">
    <text evidence="2">The sequence shown here is derived from an EMBL/GenBank/DDBJ whole genome shotgun (WGS) entry which is preliminary data.</text>
</comment>
<dbReference type="AlphaFoldDB" id="A0A8K0HS69"/>
<accession>A0A8K0HS69</accession>
<dbReference type="GO" id="GO:0010333">
    <property type="term" value="F:terpene synthase activity"/>
    <property type="evidence" value="ECO:0007669"/>
    <property type="project" value="InterPro"/>
</dbReference>
<feature type="domain" description="Terpene synthase metal-binding" evidence="1">
    <location>
        <begin position="1"/>
        <end position="67"/>
    </location>
</feature>
<dbReference type="Proteomes" id="UP000796880">
    <property type="component" value="Unassembled WGS sequence"/>
</dbReference>
<reference evidence="2" key="1">
    <citation type="submission" date="2020-03" db="EMBL/GenBank/DDBJ databases">
        <title>A high-quality chromosome-level genome assembly of a woody plant with both climbing and erect habits, Rhamnella rubrinervis.</title>
        <authorList>
            <person name="Lu Z."/>
            <person name="Yang Y."/>
            <person name="Zhu X."/>
            <person name="Sun Y."/>
        </authorList>
    </citation>
    <scope>NUCLEOTIDE SEQUENCE</scope>
    <source>
        <strain evidence="2">BYM</strain>
        <tissue evidence="2">Leaf</tissue>
    </source>
</reference>
<dbReference type="EMBL" id="VOIH02000001">
    <property type="protein sequence ID" value="KAF3456735.1"/>
    <property type="molecule type" value="Genomic_DNA"/>
</dbReference>
<gene>
    <name evidence="2" type="ORF">FNV43_RR01389</name>
</gene>
<proteinExistence type="predicted"/>
<dbReference type="OrthoDB" id="1877784at2759"/>
<keyword evidence="3" id="KW-1185">Reference proteome</keyword>
<evidence type="ECO:0000313" key="3">
    <source>
        <dbReference type="Proteomes" id="UP000796880"/>
    </source>
</evidence>
<evidence type="ECO:0000313" key="2">
    <source>
        <dbReference type="EMBL" id="KAF3456735.1"/>
    </source>
</evidence>
<dbReference type="Pfam" id="PF03936">
    <property type="entry name" value="Terpene_synth_C"/>
    <property type="match status" value="1"/>
</dbReference>
<dbReference type="InterPro" id="IPR008949">
    <property type="entry name" value="Isoprenoid_synthase_dom_sf"/>
</dbReference>
<dbReference type="SUPFAM" id="SSF48576">
    <property type="entry name" value="Terpenoid synthases"/>
    <property type="match status" value="1"/>
</dbReference>
<organism evidence="2 3">
    <name type="scientific">Rhamnella rubrinervis</name>
    <dbReference type="NCBI Taxonomy" id="2594499"/>
    <lineage>
        <taxon>Eukaryota</taxon>
        <taxon>Viridiplantae</taxon>
        <taxon>Streptophyta</taxon>
        <taxon>Embryophyta</taxon>
        <taxon>Tracheophyta</taxon>
        <taxon>Spermatophyta</taxon>
        <taxon>Magnoliopsida</taxon>
        <taxon>eudicotyledons</taxon>
        <taxon>Gunneridae</taxon>
        <taxon>Pentapetalae</taxon>
        <taxon>rosids</taxon>
        <taxon>fabids</taxon>
        <taxon>Rosales</taxon>
        <taxon>Rhamnaceae</taxon>
        <taxon>rhamnoid group</taxon>
        <taxon>Rhamneae</taxon>
        <taxon>Rhamnella</taxon>
    </lineage>
</organism>